<sequence>MLHSPDDNHYDNHTLYAEIDDATYEQVLFVIQSVIDQLNVKCEHHINMVESRNGFRCAYIYLSNVQVYHAIMGKNLDGTDRISFFDDPEFVMPEESYDEALKTYHSKTIDVGFSWADDIDDYDEIISRYRCPQIKVCEDSLVKIPNYKKNSSFALDCAYVKSVPKNYKNNILIGLNIPTWTTIEDLNNHFEKFDTSRNNTLSKSYSILDNKKYPIITIKRNKRLANARVIFSENTNDAHFALLFSKYVVLTSKKKEKSFPFKFWYLKDKFYTGSQ</sequence>
<dbReference type="EMBL" id="MK500450">
    <property type="protein sequence ID" value="QBK89971.1"/>
    <property type="molecule type" value="Genomic_DNA"/>
</dbReference>
<accession>A0A481Z3M5</accession>
<gene>
    <name evidence="1" type="ORF">LCPAC101_02540</name>
</gene>
<organism evidence="1">
    <name type="scientific">Pithovirus LCPAC101</name>
    <dbReference type="NCBI Taxonomy" id="2506586"/>
    <lineage>
        <taxon>Viruses</taxon>
        <taxon>Pithoviruses</taxon>
    </lineage>
</organism>
<proteinExistence type="predicted"/>
<name>A0A481Z3M5_9VIRU</name>
<evidence type="ECO:0000313" key="1">
    <source>
        <dbReference type="EMBL" id="QBK89971.1"/>
    </source>
</evidence>
<protein>
    <submittedName>
        <fullName evidence="1">Uncharacterized protein</fullName>
    </submittedName>
</protein>
<reference evidence="1" key="1">
    <citation type="journal article" date="2019" name="MBio">
        <title>Virus Genomes from Deep Sea Sediments Expand the Ocean Megavirome and Support Independent Origins of Viral Gigantism.</title>
        <authorList>
            <person name="Backstrom D."/>
            <person name="Yutin N."/>
            <person name="Jorgensen S.L."/>
            <person name="Dharamshi J."/>
            <person name="Homa F."/>
            <person name="Zaremba-Niedwiedzka K."/>
            <person name="Spang A."/>
            <person name="Wolf Y.I."/>
            <person name="Koonin E.V."/>
            <person name="Ettema T.J."/>
        </authorList>
    </citation>
    <scope>NUCLEOTIDE SEQUENCE</scope>
</reference>